<name>A0A2S2FG81_9GAMM</name>
<dbReference type="OrthoDB" id="6711862at2"/>
<evidence type="ECO:0000313" key="3">
    <source>
        <dbReference type="Proteomes" id="UP000245977"/>
    </source>
</evidence>
<dbReference type="AlphaFoldDB" id="A0A2S2FG81"/>
<sequence>MKHFFLNFTKILETNPKIYWSVIVAIAGCLTLYFAEIIHVQNLYPTIQSNDPRVVKGIIDPIVQRYHWARIVVVIAALILANLQYIKTKKSLNL</sequence>
<protein>
    <recommendedName>
        <fullName evidence="4">DUF4149 domain-containing protein</fullName>
    </recommendedName>
</protein>
<dbReference type="PROSITE" id="PS51257">
    <property type="entry name" value="PROKAR_LIPOPROTEIN"/>
    <property type="match status" value="1"/>
</dbReference>
<dbReference type="RefSeq" id="WP_065994394.1">
    <property type="nucleotide sequence ID" value="NZ_CP029397.2"/>
</dbReference>
<keyword evidence="1" id="KW-0472">Membrane</keyword>
<keyword evidence="3" id="KW-1185">Reference proteome</keyword>
<feature type="transmembrane region" description="Helical" evidence="1">
    <location>
        <begin position="18"/>
        <end position="35"/>
    </location>
</feature>
<dbReference type="KEGG" id="adv:DJ533_15710"/>
<evidence type="ECO:0000256" key="1">
    <source>
        <dbReference type="SAM" id="Phobius"/>
    </source>
</evidence>
<dbReference type="STRING" id="1871111.GCA_001704615_00484"/>
<gene>
    <name evidence="2" type="ORF">DJ533_15710</name>
</gene>
<evidence type="ECO:0000313" key="2">
    <source>
        <dbReference type="EMBL" id="AWL29910.1"/>
    </source>
</evidence>
<keyword evidence="1" id="KW-0812">Transmembrane</keyword>
<reference evidence="2" key="1">
    <citation type="submission" date="2019-08" db="EMBL/GenBank/DDBJ databases">
        <title>The complete genome of Acinetobacter defluvii strain WCHAD010030.</title>
        <authorList>
            <person name="Hu Y."/>
            <person name="Qin J."/>
            <person name="Feng Y."/>
            <person name="Zong Z."/>
        </authorList>
    </citation>
    <scope>NUCLEOTIDE SEQUENCE</scope>
    <source>
        <strain evidence="2">WCHA30</strain>
    </source>
</reference>
<accession>A0A2S2FG81</accession>
<feature type="transmembrane region" description="Helical" evidence="1">
    <location>
        <begin position="68"/>
        <end position="86"/>
    </location>
</feature>
<organism evidence="2 3">
    <name type="scientific">Acinetobacter defluvii</name>
    <dbReference type="NCBI Taxonomy" id="1871111"/>
    <lineage>
        <taxon>Bacteria</taxon>
        <taxon>Pseudomonadati</taxon>
        <taxon>Pseudomonadota</taxon>
        <taxon>Gammaproteobacteria</taxon>
        <taxon>Moraxellales</taxon>
        <taxon>Moraxellaceae</taxon>
        <taxon>Acinetobacter</taxon>
    </lineage>
</organism>
<evidence type="ECO:0008006" key="4">
    <source>
        <dbReference type="Google" id="ProtNLM"/>
    </source>
</evidence>
<proteinExistence type="predicted"/>
<dbReference type="EMBL" id="CP029397">
    <property type="protein sequence ID" value="AWL29910.1"/>
    <property type="molecule type" value="Genomic_DNA"/>
</dbReference>
<keyword evidence="1" id="KW-1133">Transmembrane helix</keyword>
<dbReference type="Proteomes" id="UP000245977">
    <property type="component" value="Chromosome"/>
</dbReference>